<dbReference type="EMBL" id="CP093326">
    <property type="protein sequence ID" value="UNK45938.1"/>
    <property type="molecule type" value="Genomic_DNA"/>
</dbReference>
<evidence type="ECO:0000313" key="2">
    <source>
        <dbReference type="EMBL" id="UNK45938.1"/>
    </source>
</evidence>
<name>A0ABY3WBK2_9MICC</name>
<feature type="domain" description="Htaa" evidence="1">
    <location>
        <begin position="5"/>
        <end position="147"/>
    </location>
</feature>
<dbReference type="RefSeq" id="WP_241914066.1">
    <property type="nucleotide sequence ID" value="NZ_CP093326.1"/>
</dbReference>
<evidence type="ECO:0000313" key="3">
    <source>
        <dbReference type="Proteomes" id="UP000829069"/>
    </source>
</evidence>
<sequence>MDAGILWPIKTSLTAYIESLDDGKIDVMDPAESRPAGFWFPLQAGRAGTAAGGSMEFAGSVRLSGHWGMLDVEFRDPRLDFDDAGAVLLIRERGGINQDRFVAIARLTRQLDASATATDFAAALTGEGAFLLGGQYPAGTALSPVRLHSATPGSSSA</sequence>
<evidence type="ECO:0000259" key="1">
    <source>
        <dbReference type="Pfam" id="PF04213"/>
    </source>
</evidence>
<dbReference type="Proteomes" id="UP000829069">
    <property type="component" value="Chromosome"/>
</dbReference>
<proteinExistence type="predicted"/>
<accession>A0ABY3WBK2</accession>
<reference evidence="2 3" key="1">
    <citation type="submission" date="2022-03" db="EMBL/GenBank/DDBJ databases">
        <title>Isotopic signatures of nitrous oxide derived from detoxification processes.</title>
        <authorList>
            <person name="Behrendt U."/>
            <person name="Buchen C."/>
            <person name="Well R."/>
            <person name="Ulrich A."/>
            <person name="Rohe L."/>
            <person name="Kolb S."/>
            <person name="Schloter M."/>
            <person name="Horn M.A."/>
            <person name="Augustin J."/>
        </authorList>
    </citation>
    <scope>NUCLEOTIDE SEQUENCE [LARGE SCALE GENOMIC DNA]</scope>
    <source>
        <strain evidence="2 3">S4-C24</strain>
    </source>
</reference>
<dbReference type="InterPro" id="IPR007331">
    <property type="entry name" value="Htaa"/>
</dbReference>
<keyword evidence="3" id="KW-1185">Reference proteome</keyword>
<gene>
    <name evidence="2" type="ORF">MNQ99_00675</name>
</gene>
<protein>
    <submittedName>
        <fullName evidence="2">HtaA domain-containing protein</fullName>
    </submittedName>
</protein>
<organism evidence="2 3">
    <name type="scientific">Arthrobacter sulfonylureivorans</name>
    <dbReference type="NCBI Taxonomy" id="2486855"/>
    <lineage>
        <taxon>Bacteria</taxon>
        <taxon>Bacillati</taxon>
        <taxon>Actinomycetota</taxon>
        <taxon>Actinomycetes</taxon>
        <taxon>Micrococcales</taxon>
        <taxon>Micrococcaceae</taxon>
        <taxon>Arthrobacter</taxon>
    </lineage>
</organism>
<dbReference type="Pfam" id="PF04213">
    <property type="entry name" value="HtaA"/>
    <property type="match status" value="1"/>
</dbReference>